<accession>A0A1E7EN37</accession>
<feature type="domain" description="Helicase-associated" evidence="2">
    <location>
        <begin position="332"/>
        <end position="395"/>
    </location>
</feature>
<reference evidence="3 4" key="1">
    <citation type="submission" date="2016-09" db="EMBL/GenBank/DDBJ databases">
        <title>Extensive genetic diversity and differential bi-allelic expression allows diatom success in the polar Southern Ocean.</title>
        <authorList>
            <consortium name="DOE Joint Genome Institute"/>
            <person name="Mock T."/>
            <person name="Otillar R.P."/>
            <person name="Strauss J."/>
            <person name="Dupont C."/>
            <person name="Frickenhaus S."/>
            <person name="Maumus F."/>
            <person name="Mcmullan M."/>
            <person name="Sanges R."/>
            <person name="Schmutz J."/>
            <person name="Toseland A."/>
            <person name="Valas R."/>
            <person name="Veluchamy A."/>
            <person name="Ward B.J."/>
            <person name="Allen A."/>
            <person name="Barry K."/>
            <person name="Falciatore A."/>
            <person name="Ferrante M."/>
            <person name="Fortunato A.E."/>
            <person name="Gloeckner G."/>
            <person name="Gruber A."/>
            <person name="Hipkin R."/>
            <person name="Janech M."/>
            <person name="Kroth P."/>
            <person name="Leese F."/>
            <person name="Lindquist E."/>
            <person name="Lyon B.R."/>
            <person name="Martin J."/>
            <person name="Mayer C."/>
            <person name="Parker M."/>
            <person name="Quesneville H."/>
            <person name="Raymond J."/>
            <person name="Uhlig C."/>
            <person name="Valentin K.U."/>
            <person name="Worden A.Z."/>
            <person name="Armbrust E.V."/>
            <person name="Bowler C."/>
            <person name="Green B."/>
            <person name="Moulton V."/>
            <person name="Van Oosterhout C."/>
            <person name="Grigoriev I."/>
        </authorList>
    </citation>
    <scope>NUCLEOTIDE SEQUENCE [LARGE SCALE GENOMIC DNA]</scope>
    <source>
        <strain evidence="3 4">CCMP1102</strain>
    </source>
</reference>
<feature type="compositionally biased region" description="Acidic residues" evidence="1">
    <location>
        <begin position="296"/>
        <end position="319"/>
    </location>
</feature>
<feature type="compositionally biased region" description="Basic and acidic residues" evidence="1">
    <location>
        <begin position="1"/>
        <end position="23"/>
    </location>
</feature>
<feature type="region of interest" description="Disordered" evidence="1">
    <location>
        <begin position="1"/>
        <end position="65"/>
    </location>
</feature>
<sequence length="405" mass="45516">MNHDLNRSVKKEEENDNDAHDEGNNQNDGTGASASASNMDYGLNRSVKKEEENDNDAPNDDGDYDYSDWKVGNWCLLLPATNNSKTRQEQTEGDSAIAVTTKTNVTSTTTGFSSSGTKRSARQLRYINDGSNECETAATAGPDVDPPPNRKLRRKESITDKDDNSNIKIAAINHETDNNADVGIDIKEKVEEGSSEQHNVNATVDDNDNTNTDNSSINSNNDNNNDDDDGYESWTEGNWCLLLSPIVDRNDDKTKNNSSSKLSVNSKTTNRCKRRRSSRHRICGVSPTYLEVDGIDKDEDDTMYDDEDDTPMGDDDDNDGPTKRTKGTIPHKKWNEMFQKLVTYKKEHKSAMSLPTYYAEDPPLGMWVFTQRKSYKCGKARFPEKRLKLLNSINFTWSMKKANKN</sequence>
<proteinExistence type="predicted"/>
<evidence type="ECO:0000256" key="1">
    <source>
        <dbReference type="SAM" id="MobiDB-lite"/>
    </source>
</evidence>
<evidence type="ECO:0000313" key="4">
    <source>
        <dbReference type="Proteomes" id="UP000095751"/>
    </source>
</evidence>
<dbReference type="PANTHER" id="PTHR33418:SF1">
    <property type="entry name" value="HELICASE-ASSOCIATED DOMAIN-CONTAINING PROTEIN"/>
    <property type="match status" value="1"/>
</dbReference>
<dbReference type="AlphaFoldDB" id="A0A1E7EN37"/>
<keyword evidence="4" id="KW-1185">Reference proteome</keyword>
<dbReference type="Pfam" id="PF03457">
    <property type="entry name" value="HA"/>
    <property type="match status" value="1"/>
</dbReference>
<dbReference type="InParanoid" id="A0A1E7EN37"/>
<feature type="region of interest" description="Disordered" evidence="1">
    <location>
        <begin position="249"/>
        <end position="278"/>
    </location>
</feature>
<organism evidence="3 4">
    <name type="scientific">Fragilariopsis cylindrus CCMP1102</name>
    <dbReference type="NCBI Taxonomy" id="635003"/>
    <lineage>
        <taxon>Eukaryota</taxon>
        <taxon>Sar</taxon>
        <taxon>Stramenopiles</taxon>
        <taxon>Ochrophyta</taxon>
        <taxon>Bacillariophyta</taxon>
        <taxon>Bacillariophyceae</taxon>
        <taxon>Bacillariophycidae</taxon>
        <taxon>Bacillariales</taxon>
        <taxon>Bacillariaceae</taxon>
        <taxon>Fragilariopsis</taxon>
    </lineage>
</organism>
<dbReference type="InterPro" id="IPR005114">
    <property type="entry name" value="Helicase_assoc"/>
</dbReference>
<dbReference type="Gene3D" id="6.10.140.530">
    <property type="match status" value="1"/>
</dbReference>
<feature type="compositionally biased region" description="Low complexity" evidence="1">
    <location>
        <begin position="256"/>
        <end position="269"/>
    </location>
</feature>
<feature type="region of interest" description="Disordered" evidence="1">
    <location>
        <begin position="132"/>
        <end position="165"/>
    </location>
</feature>
<dbReference type="Proteomes" id="UP000095751">
    <property type="component" value="Unassembled WGS sequence"/>
</dbReference>
<dbReference type="KEGG" id="fcy:FRACYDRAFT_251336"/>
<feature type="compositionally biased region" description="Polar residues" evidence="1">
    <location>
        <begin position="24"/>
        <end position="38"/>
    </location>
</feature>
<evidence type="ECO:0000259" key="2">
    <source>
        <dbReference type="Pfam" id="PF03457"/>
    </source>
</evidence>
<name>A0A1E7EN37_9STRA</name>
<feature type="compositionally biased region" description="Acidic residues" evidence="1">
    <location>
        <begin position="52"/>
        <end position="65"/>
    </location>
</feature>
<protein>
    <recommendedName>
        <fullName evidence="2">Helicase-associated domain-containing protein</fullName>
    </recommendedName>
</protein>
<dbReference type="OrthoDB" id="70932at2759"/>
<dbReference type="PANTHER" id="PTHR33418">
    <property type="entry name" value="HELICASE-ASSOCIATED"/>
    <property type="match status" value="1"/>
</dbReference>
<feature type="compositionally biased region" description="Basic and acidic residues" evidence="1">
    <location>
        <begin position="155"/>
        <end position="165"/>
    </location>
</feature>
<evidence type="ECO:0000313" key="3">
    <source>
        <dbReference type="EMBL" id="OEU07254.1"/>
    </source>
</evidence>
<gene>
    <name evidence="3" type="ORF">FRACYDRAFT_251336</name>
</gene>
<feature type="region of interest" description="Disordered" evidence="1">
    <location>
        <begin position="192"/>
        <end position="231"/>
    </location>
</feature>
<feature type="region of interest" description="Disordered" evidence="1">
    <location>
        <begin position="294"/>
        <end position="328"/>
    </location>
</feature>
<dbReference type="EMBL" id="KV784387">
    <property type="protein sequence ID" value="OEU07254.1"/>
    <property type="molecule type" value="Genomic_DNA"/>
</dbReference>
<feature type="compositionally biased region" description="Low complexity" evidence="1">
    <location>
        <begin position="199"/>
        <end position="223"/>
    </location>
</feature>